<dbReference type="AlphaFoldDB" id="F8PIU2"/>
<accession>F8PIU2</accession>
<name>F8PIU2_SERL3</name>
<evidence type="ECO:0000313" key="2">
    <source>
        <dbReference type="Proteomes" id="UP000008063"/>
    </source>
</evidence>
<dbReference type="InParanoid" id="F8PIU2"/>
<keyword evidence="2" id="KW-1185">Reference proteome</keyword>
<feature type="non-terminal residue" evidence="1">
    <location>
        <position position="1"/>
    </location>
</feature>
<dbReference type="Proteomes" id="UP000008063">
    <property type="component" value="Unassembled WGS sequence"/>
</dbReference>
<evidence type="ECO:0000313" key="1">
    <source>
        <dbReference type="EMBL" id="EGO04042.1"/>
    </source>
</evidence>
<reference evidence="2" key="1">
    <citation type="journal article" date="2011" name="Science">
        <title>The plant cell wall-decomposing machinery underlies the functional diversity of forest fungi.</title>
        <authorList>
            <person name="Eastwood D.C."/>
            <person name="Floudas D."/>
            <person name="Binder M."/>
            <person name="Majcherczyk A."/>
            <person name="Schneider P."/>
            <person name="Aerts A."/>
            <person name="Asiegbu F.O."/>
            <person name="Baker S.E."/>
            <person name="Barry K."/>
            <person name="Bendiksby M."/>
            <person name="Blumentritt M."/>
            <person name="Coutinho P.M."/>
            <person name="Cullen D."/>
            <person name="de Vries R.P."/>
            <person name="Gathman A."/>
            <person name="Goodell B."/>
            <person name="Henrissat B."/>
            <person name="Ihrmark K."/>
            <person name="Kauserud H."/>
            <person name="Kohler A."/>
            <person name="LaButti K."/>
            <person name="Lapidus A."/>
            <person name="Lavin J.L."/>
            <person name="Lee Y.-H."/>
            <person name="Lindquist E."/>
            <person name="Lilly W."/>
            <person name="Lucas S."/>
            <person name="Morin E."/>
            <person name="Murat C."/>
            <person name="Oguiza J.A."/>
            <person name="Park J."/>
            <person name="Pisabarro A.G."/>
            <person name="Riley R."/>
            <person name="Rosling A."/>
            <person name="Salamov A."/>
            <person name="Schmidt O."/>
            <person name="Schmutz J."/>
            <person name="Skrede I."/>
            <person name="Stenlid J."/>
            <person name="Wiebenga A."/>
            <person name="Xie X."/>
            <person name="Kuees U."/>
            <person name="Hibbett D.S."/>
            <person name="Hoffmeister D."/>
            <person name="Hoegberg N."/>
            <person name="Martin F."/>
            <person name="Grigoriev I.V."/>
            <person name="Watkinson S.C."/>
        </authorList>
    </citation>
    <scope>NUCLEOTIDE SEQUENCE [LARGE SCALE GENOMIC DNA]</scope>
    <source>
        <strain evidence="2">strain S7.3</strain>
    </source>
</reference>
<organism evidence="2">
    <name type="scientific">Serpula lacrymans var. lacrymans (strain S7.3)</name>
    <name type="common">Dry rot fungus</name>
    <dbReference type="NCBI Taxonomy" id="936435"/>
    <lineage>
        <taxon>Eukaryota</taxon>
        <taxon>Fungi</taxon>
        <taxon>Dikarya</taxon>
        <taxon>Basidiomycota</taxon>
        <taxon>Agaricomycotina</taxon>
        <taxon>Agaricomycetes</taxon>
        <taxon>Agaricomycetidae</taxon>
        <taxon>Boletales</taxon>
        <taxon>Coniophorineae</taxon>
        <taxon>Serpulaceae</taxon>
        <taxon>Serpula</taxon>
    </lineage>
</organism>
<proteinExistence type="predicted"/>
<feature type="non-terminal residue" evidence="1">
    <location>
        <position position="66"/>
    </location>
</feature>
<dbReference type="HOGENOM" id="CLU_2838320_0_0_1"/>
<protein>
    <submittedName>
        <fullName evidence="1">Uncharacterized protein</fullName>
    </submittedName>
</protein>
<gene>
    <name evidence="1" type="ORF">SERLA73DRAFT_130663</name>
</gene>
<sequence length="66" mass="6836">RGKLLAGVAVVFERRVSVWVVAPGWCAGGGGRSLNCMAMLPLVRLGELGSSGSIANGKNCHQGDIR</sequence>
<dbReference type="EMBL" id="GL945475">
    <property type="protein sequence ID" value="EGO04042.1"/>
    <property type="molecule type" value="Genomic_DNA"/>
</dbReference>